<dbReference type="GO" id="GO:0005634">
    <property type="term" value="C:nucleus"/>
    <property type="evidence" value="ECO:0007669"/>
    <property type="project" value="UniProtKB-SubCell"/>
</dbReference>
<dbReference type="Pfam" id="PF01585">
    <property type="entry name" value="G-patch"/>
    <property type="match status" value="1"/>
</dbReference>
<keyword evidence="2" id="KW-0479">Metal-binding</keyword>
<evidence type="ECO:0000256" key="2">
    <source>
        <dbReference type="ARBA" id="ARBA00022723"/>
    </source>
</evidence>
<dbReference type="Proteomes" id="UP000603453">
    <property type="component" value="Unassembled WGS sequence"/>
</dbReference>
<dbReference type="GO" id="GO:0008270">
    <property type="term" value="F:zinc ion binding"/>
    <property type="evidence" value="ECO:0007669"/>
    <property type="project" value="UniProtKB-KW"/>
</dbReference>
<feature type="compositionally biased region" description="Basic and acidic residues" evidence="7">
    <location>
        <begin position="275"/>
        <end position="288"/>
    </location>
</feature>
<dbReference type="PANTHER" id="PTHR46297:SF1">
    <property type="entry name" value="ZINC FINGER CCCH-TYPE WITH G PATCH DOMAIN-CONTAINING PROTEIN"/>
    <property type="match status" value="1"/>
</dbReference>
<evidence type="ECO:0000256" key="3">
    <source>
        <dbReference type="ARBA" id="ARBA00022771"/>
    </source>
</evidence>
<dbReference type="OrthoDB" id="4822at2759"/>
<evidence type="ECO:0000256" key="7">
    <source>
        <dbReference type="SAM" id="MobiDB-lite"/>
    </source>
</evidence>
<accession>A0A8H7R1X4</accession>
<evidence type="ECO:0000256" key="6">
    <source>
        <dbReference type="ARBA" id="ARBA00023242"/>
    </source>
</evidence>
<gene>
    <name evidence="9" type="ORF">INT47_008918</name>
</gene>
<dbReference type="EMBL" id="JAEPRD010000056">
    <property type="protein sequence ID" value="KAG2202886.1"/>
    <property type="molecule type" value="Genomic_DNA"/>
</dbReference>
<feature type="compositionally biased region" description="Acidic residues" evidence="7">
    <location>
        <begin position="200"/>
        <end position="217"/>
    </location>
</feature>
<dbReference type="PROSITE" id="PS50174">
    <property type="entry name" value="G_PATCH"/>
    <property type="match status" value="1"/>
</dbReference>
<feature type="region of interest" description="Disordered" evidence="7">
    <location>
        <begin position="253"/>
        <end position="300"/>
    </location>
</feature>
<organism evidence="9 10">
    <name type="scientific">Mucor saturninus</name>
    <dbReference type="NCBI Taxonomy" id="64648"/>
    <lineage>
        <taxon>Eukaryota</taxon>
        <taxon>Fungi</taxon>
        <taxon>Fungi incertae sedis</taxon>
        <taxon>Mucoromycota</taxon>
        <taxon>Mucoromycotina</taxon>
        <taxon>Mucoromycetes</taxon>
        <taxon>Mucorales</taxon>
        <taxon>Mucorineae</taxon>
        <taxon>Mucoraceae</taxon>
        <taxon>Mucor</taxon>
    </lineage>
</organism>
<protein>
    <recommendedName>
        <fullName evidence="8">G-patch domain-containing protein</fullName>
    </recommendedName>
</protein>
<dbReference type="GO" id="GO:0001227">
    <property type="term" value="F:DNA-binding transcription repressor activity, RNA polymerase II-specific"/>
    <property type="evidence" value="ECO:0007669"/>
    <property type="project" value="TreeGrafter"/>
</dbReference>
<evidence type="ECO:0000256" key="4">
    <source>
        <dbReference type="ARBA" id="ARBA00022833"/>
    </source>
</evidence>
<evidence type="ECO:0000256" key="5">
    <source>
        <dbReference type="ARBA" id="ARBA00023125"/>
    </source>
</evidence>
<reference evidence="9" key="1">
    <citation type="submission" date="2020-12" db="EMBL/GenBank/DDBJ databases">
        <title>Metabolic potential, ecology and presence of endohyphal bacteria is reflected in genomic diversity of Mucoromycotina.</title>
        <authorList>
            <person name="Muszewska A."/>
            <person name="Okrasinska A."/>
            <person name="Steczkiewicz K."/>
            <person name="Drgas O."/>
            <person name="Orlowska M."/>
            <person name="Perlinska-Lenart U."/>
            <person name="Aleksandrzak-Piekarczyk T."/>
            <person name="Szatraj K."/>
            <person name="Zielenkiewicz U."/>
            <person name="Pilsyk S."/>
            <person name="Malc E."/>
            <person name="Mieczkowski P."/>
            <person name="Kruszewska J.S."/>
            <person name="Biernat P."/>
            <person name="Pawlowska J."/>
        </authorList>
    </citation>
    <scope>NUCLEOTIDE SEQUENCE</scope>
    <source>
        <strain evidence="9">WA0000017839</strain>
    </source>
</reference>
<keyword evidence="6" id="KW-0539">Nucleus</keyword>
<dbReference type="InterPro" id="IPR000467">
    <property type="entry name" value="G_patch_dom"/>
</dbReference>
<name>A0A8H7R1X4_9FUNG</name>
<comment type="caution">
    <text evidence="9">The sequence shown here is derived from an EMBL/GenBank/DDBJ whole genome shotgun (WGS) entry which is preliminary data.</text>
</comment>
<evidence type="ECO:0000313" key="9">
    <source>
        <dbReference type="EMBL" id="KAG2202886.1"/>
    </source>
</evidence>
<keyword evidence="10" id="KW-1185">Reference proteome</keyword>
<keyword evidence="5" id="KW-0238">DNA-binding</keyword>
<dbReference type="GO" id="GO:0000978">
    <property type="term" value="F:RNA polymerase II cis-regulatory region sequence-specific DNA binding"/>
    <property type="evidence" value="ECO:0007669"/>
    <property type="project" value="TreeGrafter"/>
</dbReference>
<feature type="region of interest" description="Disordered" evidence="7">
    <location>
        <begin position="197"/>
        <end position="217"/>
    </location>
</feature>
<dbReference type="AlphaFoldDB" id="A0A8H7R1X4"/>
<dbReference type="PANTHER" id="PTHR46297">
    <property type="entry name" value="ZINC FINGER CCCH-TYPE WITH G PATCH DOMAIN-CONTAINING PROTEIN"/>
    <property type="match status" value="1"/>
</dbReference>
<evidence type="ECO:0000313" key="10">
    <source>
        <dbReference type="Proteomes" id="UP000603453"/>
    </source>
</evidence>
<feature type="compositionally biased region" description="Polar residues" evidence="7">
    <location>
        <begin position="324"/>
        <end position="339"/>
    </location>
</feature>
<dbReference type="Gene3D" id="2.30.30.1190">
    <property type="match status" value="1"/>
</dbReference>
<dbReference type="SMART" id="SM00443">
    <property type="entry name" value="G_patch"/>
    <property type="match status" value="1"/>
</dbReference>
<keyword evidence="3" id="KW-0863">Zinc-finger</keyword>
<comment type="subcellular location">
    <subcellularLocation>
        <location evidence="1">Nucleus</location>
    </subcellularLocation>
</comment>
<keyword evidence="4" id="KW-0862">Zinc</keyword>
<sequence>MSFDEHEIPLITEEEIACLLEQDDLSPELQALIQQYQQAAAAQESEPTEDNSIGTKCAIVSSFQNYQLVLLPAIILDYPSADQASVVILTPVTNDTVPCSHYFRNDKQCTSCAYSHGFVVPTDCILPFEALETDTKMDDLQYGKKVWCKKESDDVWKLGNIIDQLHGPKWRVRLKGSRKRDIVNVDMEHIMAFKSLDDHGESEDEDEEWSESDVEPVDEVTTVVTDKKWGDWLPYTTGFAAKMMKKMGYVEGKGLGKQGEGRVDPIDTRPYSKQWQRDGLGHRKENPNKKKKPTDKKKTVQDNTDMFAMVNTLLDTKETGPSVPKNTATRRQTNQTKAELQSRLDKAEKEYIDATEAYRRNKQSPMKDQFGTKLKNATSKLQDLKKLTDKLDGHVRREKEKKDMYTF</sequence>
<evidence type="ECO:0000256" key="1">
    <source>
        <dbReference type="ARBA" id="ARBA00004123"/>
    </source>
</evidence>
<proteinExistence type="predicted"/>
<feature type="region of interest" description="Disordered" evidence="7">
    <location>
        <begin position="317"/>
        <end position="345"/>
    </location>
</feature>
<feature type="domain" description="G-patch" evidence="8">
    <location>
        <begin position="236"/>
        <end position="285"/>
    </location>
</feature>
<evidence type="ECO:0000259" key="8">
    <source>
        <dbReference type="PROSITE" id="PS50174"/>
    </source>
</evidence>